<dbReference type="Proteomes" id="UP001480595">
    <property type="component" value="Unassembled WGS sequence"/>
</dbReference>
<proteinExistence type="predicted"/>
<comment type="caution">
    <text evidence="2">The sequence shown here is derived from an EMBL/GenBank/DDBJ whole genome shotgun (WGS) entry which is preliminary data.</text>
</comment>
<reference evidence="2 3" key="1">
    <citation type="submission" date="2023-01" db="EMBL/GenBank/DDBJ databases">
        <title>Analysis of 21 Apiospora genomes using comparative genomics revels a genus with tremendous synthesis potential of carbohydrate active enzymes and secondary metabolites.</title>
        <authorList>
            <person name="Sorensen T."/>
        </authorList>
    </citation>
    <scope>NUCLEOTIDE SEQUENCE [LARGE SCALE GENOMIC DNA]</scope>
    <source>
        <strain evidence="2 3">CBS 135458</strain>
    </source>
</reference>
<gene>
    <name evidence="2" type="ORF">PG994_015141</name>
</gene>
<feature type="region of interest" description="Disordered" evidence="1">
    <location>
        <begin position="163"/>
        <end position="192"/>
    </location>
</feature>
<dbReference type="RefSeq" id="XP_066708226.1">
    <property type="nucleotide sequence ID" value="XM_066866550.1"/>
</dbReference>
<feature type="region of interest" description="Disordered" evidence="1">
    <location>
        <begin position="75"/>
        <end position="148"/>
    </location>
</feature>
<feature type="compositionally biased region" description="Basic residues" evidence="1">
    <location>
        <begin position="100"/>
        <end position="110"/>
    </location>
</feature>
<evidence type="ECO:0000256" key="1">
    <source>
        <dbReference type="SAM" id="MobiDB-lite"/>
    </source>
</evidence>
<keyword evidence="3" id="KW-1185">Reference proteome</keyword>
<organism evidence="2 3">
    <name type="scientific">Apiospora phragmitis</name>
    <dbReference type="NCBI Taxonomy" id="2905665"/>
    <lineage>
        <taxon>Eukaryota</taxon>
        <taxon>Fungi</taxon>
        <taxon>Dikarya</taxon>
        <taxon>Ascomycota</taxon>
        <taxon>Pezizomycotina</taxon>
        <taxon>Sordariomycetes</taxon>
        <taxon>Xylariomycetidae</taxon>
        <taxon>Amphisphaeriales</taxon>
        <taxon>Apiosporaceae</taxon>
        <taxon>Apiospora</taxon>
    </lineage>
</organism>
<protein>
    <submittedName>
        <fullName evidence="2">Uncharacterized protein</fullName>
    </submittedName>
</protein>
<feature type="compositionally biased region" description="Basic residues" evidence="1">
    <location>
        <begin position="81"/>
        <end position="92"/>
    </location>
</feature>
<dbReference type="GeneID" id="92099613"/>
<dbReference type="EMBL" id="JAQQWL010000016">
    <property type="protein sequence ID" value="KAK8038374.1"/>
    <property type="molecule type" value="Genomic_DNA"/>
</dbReference>
<accession>A0ABR1SXC5</accession>
<evidence type="ECO:0000313" key="3">
    <source>
        <dbReference type="Proteomes" id="UP001480595"/>
    </source>
</evidence>
<sequence length="287" mass="31495">MENAMCNYTRDEKEMARKRTNSGMSKMLQTGVKCNIFAAYVFWNPTYDKLDGIMHLPQGMQVPDVNSLLRDLNQHGGIRQKPQRRSTPRKGRPPGSGQRKGCRRGRRRQKTPQARDEIVVADPGESSSSDSTPPPPQETPERKSPGKEWDADILQEANMGDSDAEAELDGDPGMSTWQEGHGAVLIPPSPPTGDDVEVSLERLGGGYMQDVDMGDIVGVEAMVRMLHDGPADGPMPMVDDASELSRPLTNNTRLPGVDPEHVATVDLRDGARMVVALLGEFKRLLQA</sequence>
<evidence type="ECO:0000313" key="2">
    <source>
        <dbReference type="EMBL" id="KAK8038374.1"/>
    </source>
</evidence>
<name>A0ABR1SXC5_9PEZI</name>
<feature type="compositionally biased region" description="Basic and acidic residues" evidence="1">
    <location>
        <begin position="139"/>
        <end position="148"/>
    </location>
</feature>